<reference evidence="1 2" key="1">
    <citation type="submission" date="2019-03" db="EMBL/GenBank/DDBJ databases">
        <authorList>
            <person name="Kim M.K.M."/>
        </authorList>
    </citation>
    <scope>NUCLEOTIDE SEQUENCE [LARGE SCALE GENOMIC DNA]</scope>
    <source>
        <strain evidence="1 2">17J68-12</strain>
    </source>
</reference>
<comment type="caution">
    <text evidence="1">The sequence shown here is derived from an EMBL/GenBank/DDBJ whole genome shotgun (WGS) entry which is preliminary data.</text>
</comment>
<dbReference type="Proteomes" id="UP000295334">
    <property type="component" value="Unassembled WGS sequence"/>
</dbReference>
<sequence>MRTMLFLLLLLPAGAGAQLVASLLSLYAERSQPNVLQARLVAAGYREEPAKKGERMFSRNGDCLVFRYQGGELDELAYTPVDTTGFAVHAARLMKLKCATRGKCSYEMYLAFTGPELIYTFYAERHSAAVTYSVGRSYQYTKEDEERGY</sequence>
<dbReference type="EMBL" id="SJZI01000044">
    <property type="protein sequence ID" value="TCJ13581.1"/>
    <property type="molecule type" value="Genomic_DNA"/>
</dbReference>
<proteinExistence type="predicted"/>
<gene>
    <name evidence="1" type="ORF">EPD60_12345</name>
</gene>
<dbReference type="RefSeq" id="WP_131449782.1">
    <property type="nucleotide sequence ID" value="NZ_SJZI01000044.1"/>
</dbReference>
<evidence type="ECO:0000313" key="1">
    <source>
        <dbReference type="EMBL" id="TCJ13581.1"/>
    </source>
</evidence>
<protein>
    <submittedName>
        <fullName evidence="1">Uncharacterized protein</fullName>
    </submittedName>
</protein>
<keyword evidence="2" id="KW-1185">Reference proteome</keyword>
<evidence type="ECO:0000313" key="2">
    <source>
        <dbReference type="Proteomes" id="UP000295334"/>
    </source>
</evidence>
<name>A0A4R1B9I9_9BACT</name>
<accession>A0A4R1B9I9</accession>
<organism evidence="1 2">
    <name type="scientific">Flaviaesturariibacter flavus</name>
    <dbReference type="NCBI Taxonomy" id="2502780"/>
    <lineage>
        <taxon>Bacteria</taxon>
        <taxon>Pseudomonadati</taxon>
        <taxon>Bacteroidota</taxon>
        <taxon>Chitinophagia</taxon>
        <taxon>Chitinophagales</taxon>
        <taxon>Chitinophagaceae</taxon>
        <taxon>Flaviaestuariibacter</taxon>
    </lineage>
</organism>
<dbReference type="AlphaFoldDB" id="A0A4R1B9I9"/>